<feature type="compositionally biased region" description="Basic and acidic residues" evidence="1">
    <location>
        <begin position="334"/>
        <end position="343"/>
    </location>
</feature>
<dbReference type="Proteomes" id="UP001338125">
    <property type="component" value="Unassembled WGS sequence"/>
</dbReference>
<dbReference type="EMBL" id="JAVFKD010000012">
    <property type="protein sequence ID" value="KAK5993120.1"/>
    <property type="molecule type" value="Genomic_DNA"/>
</dbReference>
<dbReference type="InterPro" id="IPR035240">
    <property type="entry name" value="SprT_Zn_ribbon"/>
</dbReference>
<dbReference type="PANTHER" id="PTHR23099:SF0">
    <property type="entry name" value="GERM CELL NUCLEAR ACIDIC PROTEIN"/>
    <property type="match status" value="1"/>
</dbReference>
<feature type="compositionally biased region" description="Basic and acidic residues" evidence="1">
    <location>
        <begin position="133"/>
        <end position="145"/>
    </location>
</feature>
<feature type="compositionally biased region" description="Polar residues" evidence="1">
    <location>
        <begin position="301"/>
        <end position="314"/>
    </location>
</feature>
<feature type="region of interest" description="Disordered" evidence="1">
    <location>
        <begin position="23"/>
        <end position="376"/>
    </location>
</feature>
<dbReference type="SMART" id="SM00731">
    <property type="entry name" value="SprT"/>
    <property type="match status" value="1"/>
</dbReference>
<dbReference type="InterPro" id="IPR036910">
    <property type="entry name" value="HMG_box_dom_sf"/>
</dbReference>
<dbReference type="Gene3D" id="1.10.30.10">
    <property type="entry name" value="High mobility group box domain"/>
    <property type="match status" value="1"/>
</dbReference>
<dbReference type="Pfam" id="PF17283">
    <property type="entry name" value="Zn_ribbon_SprT"/>
    <property type="match status" value="1"/>
</dbReference>
<evidence type="ECO:0000313" key="3">
    <source>
        <dbReference type="EMBL" id="KAK5993120.1"/>
    </source>
</evidence>
<evidence type="ECO:0000256" key="1">
    <source>
        <dbReference type="SAM" id="MobiDB-lite"/>
    </source>
</evidence>
<name>A0ABR0SMZ1_9HYPO</name>
<feature type="compositionally biased region" description="Basic residues" evidence="1">
    <location>
        <begin position="190"/>
        <end position="199"/>
    </location>
</feature>
<feature type="compositionally biased region" description="Basic residues" evidence="1">
    <location>
        <begin position="363"/>
        <end position="374"/>
    </location>
</feature>
<feature type="compositionally biased region" description="Basic and acidic residues" evidence="1">
    <location>
        <begin position="277"/>
        <end position="289"/>
    </location>
</feature>
<gene>
    <name evidence="3" type="ORF">PT974_06548</name>
</gene>
<dbReference type="SUPFAM" id="SSF47095">
    <property type="entry name" value="HMG-box"/>
    <property type="match status" value="1"/>
</dbReference>
<reference evidence="3 4" key="1">
    <citation type="submission" date="2024-01" db="EMBL/GenBank/DDBJ databases">
        <title>Complete genome of Cladobotryum mycophilum ATHUM6906.</title>
        <authorList>
            <person name="Christinaki A.C."/>
            <person name="Myridakis A.I."/>
            <person name="Kouvelis V.N."/>
        </authorList>
    </citation>
    <scope>NUCLEOTIDE SEQUENCE [LARGE SCALE GENOMIC DNA]</scope>
    <source>
        <strain evidence="3 4">ATHUM6906</strain>
    </source>
</reference>
<dbReference type="InterPro" id="IPR006640">
    <property type="entry name" value="SprT-like_domain"/>
</dbReference>
<feature type="compositionally biased region" description="Basic and acidic residues" evidence="1">
    <location>
        <begin position="173"/>
        <end position="189"/>
    </location>
</feature>
<dbReference type="CDD" id="cd00084">
    <property type="entry name" value="HMG-box_SF"/>
    <property type="match status" value="1"/>
</dbReference>
<comment type="caution">
    <text evidence="3">The sequence shown here is derived from an EMBL/GenBank/DDBJ whole genome shotgun (WGS) entry which is preliminary data.</text>
</comment>
<dbReference type="PANTHER" id="PTHR23099">
    <property type="entry name" value="TRANSCRIPTIONAL REGULATOR"/>
    <property type="match status" value="1"/>
</dbReference>
<organism evidence="3 4">
    <name type="scientific">Cladobotryum mycophilum</name>
    <dbReference type="NCBI Taxonomy" id="491253"/>
    <lineage>
        <taxon>Eukaryota</taxon>
        <taxon>Fungi</taxon>
        <taxon>Dikarya</taxon>
        <taxon>Ascomycota</taxon>
        <taxon>Pezizomycotina</taxon>
        <taxon>Sordariomycetes</taxon>
        <taxon>Hypocreomycetidae</taxon>
        <taxon>Hypocreales</taxon>
        <taxon>Hypocreaceae</taxon>
        <taxon>Cladobotryum</taxon>
    </lineage>
</organism>
<evidence type="ECO:0000259" key="2">
    <source>
        <dbReference type="SMART" id="SM00731"/>
    </source>
</evidence>
<feature type="compositionally biased region" description="Acidic residues" evidence="1">
    <location>
        <begin position="206"/>
        <end position="222"/>
    </location>
</feature>
<keyword evidence="4" id="KW-1185">Reference proteome</keyword>
<proteinExistence type="predicted"/>
<feature type="region of interest" description="Disordered" evidence="1">
    <location>
        <begin position="391"/>
        <end position="425"/>
    </location>
</feature>
<evidence type="ECO:0000313" key="4">
    <source>
        <dbReference type="Proteomes" id="UP001338125"/>
    </source>
</evidence>
<dbReference type="Pfam" id="PF10263">
    <property type="entry name" value="SprT-like"/>
    <property type="match status" value="1"/>
</dbReference>
<accession>A0ABR0SMZ1</accession>
<feature type="domain" description="SprT-like" evidence="2">
    <location>
        <begin position="435"/>
        <end position="605"/>
    </location>
</feature>
<protein>
    <submittedName>
        <fullName evidence="3">HMG box-containing protein C19G7.04</fullName>
    </submittedName>
</protein>
<sequence length="687" mass="77519">MARLVEHNPCSDDELPELDVLLKQPTGEQEKINKPPVSQSRKKKDTTSVSTTAKRRVRRLEGEIRDAPNLLFLPWNAEETSTGTSDILRRRLSPSLLDLPQEPSRTKKRPMISKQPSSEYEDPASETYQATKPRIELRQEHDSARRTPRPSQLRSEESPALRLGHLHTSKRATKVESGIRKNEYMEHAVKNRRAAKSKQKPTSNSDIEDNDEDGADESSEYDNNDKSDSSSDSLYETPEEYSPQPVSRISKKTSKSQNKESSDQDDAVSAPRRSSRKCRETNPDTKTAQKDPFTSFRETLGEQQPKCSNGTPESSDLADSLSKLRLQFEEDSDEYHTPVESKSFKAPYLTPPRKSKSNGLASPRKRAYIPKTPHRPSVDTFWSQEFVDDWNEQHSPRKPSRADTSVQKPPKNNPKKETKKSFAARKGQVAQDFLSQLDNRITHGKIAQLAASTGGVKIVWSKTLNTTAGRANWRRETIRTKQGGVDPQITVEHKHHASIELAEKVIDEEDRLLNVLAHEFCHLANFMINGITTNPHGKEFKVWAAKCSQEFAAQGIKVTTKHTYEIDFKYIWTCSACQAQYKRHSKSIDPSRHRCGTCKGTLTQTKPVPRGAGAGGKPSEYQIFMKEQMKIVRSENPGSPQKEVMKIIADRWSKRGRVKENQQVTKGSSSVLAQLVVDLSLEDGLDV</sequence>